<evidence type="ECO:0000259" key="1">
    <source>
        <dbReference type="Pfam" id="PF10108"/>
    </source>
</evidence>
<proteinExistence type="predicted"/>
<reference evidence="2 3" key="1">
    <citation type="journal article" date="2013" name="PLoS ONE">
        <title>Sequence Divergence and Conservation in Genomes ofHelicobacter cetorum Strains from a Dolphin and a Whale.</title>
        <authorList>
            <person name="Kersulyte D."/>
            <person name="Rossi M."/>
            <person name="Berg D.E."/>
        </authorList>
    </citation>
    <scope>NUCLEOTIDE SEQUENCE [LARGE SCALE GENOMIC DNA]</scope>
    <source>
        <strain evidence="2 3">MIT 99-5656</strain>
    </source>
</reference>
<dbReference type="AlphaFoldDB" id="I0ESW8"/>
<dbReference type="InterPro" id="IPR019288">
    <property type="entry name" value="3'-5'_exonuclease_PolB-like"/>
</dbReference>
<keyword evidence="3" id="KW-1185">Reference proteome</keyword>
<sequence length="267" mass="30987">MLCVFDIETTPNVSLCKEHFHLEEESDLRVCELSFEKQKEKSGSEFLPLYLHKIISISAVIGDDYGKFIKVGNFGQNKESFTSEKELLEDFFNYFNAKKPRLVSFNGRGFDIPLLTLKALKYNLTLDAFYNQENKWENYRSRYSEQFHLDLMDSLSHYGSVRGLNLNGICAMTNIPGKFDVSGDLVHAIYYDTTLSEVEKKTTIENYCQSDVLNTYWLFLKYEVLKGALNTEQYLGLLSDFLEKFPKEKPYSSVFINALEKELKEFS</sequence>
<gene>
    <name evidence="2" type="ordered locus">HCD_05175</name>
</gene>
<dbReference type="Proteomes" id="UP000005013">
    <property type="component" value="Chromosome"/>
</dbReference>
<dbReference type="Gene3D" id="3.30.420.10">
    <property type="entry name" value="Ribonuclease H-like superfamily/Ribonuclease H"/>
    <property type="match status" value="1"/>
</dbReference>
<evidence type="ECO:0000313" key="2">
    <source>
        <dbReference type="EMBL" id="AFI06037.1"/>
    </source>
</evidence>
<dbReference type="PATRIC" id="fig|1163745.3.peg.1092"/>
<feature type="domain" description="Predicted 3'-5' exonuclease PolB-like" evidence="1">
    <location>
        <begin position="44"/>
        <end position="257"/>
    </location>
</feature>
<name>I0ESW8_HELCM</name>
<organism evidence="2 3">
    <name type="scientific">Helicobacter cetorum (strain ATCC BAA-540 / CCUG 52418 / MIT 99-5656)</name>
    <dbReference type="NCBI Taxonomy" id="1163745"/>
    <lineage>
        <taxon>Bacteria</taxon>
        <taxon>Pseudomonadati</taxon>
        <taxon>Campylobacterota</taxon>
        <taxon>Epsilonproteobacteria</taxon>
        <taxon>Campylobacterales</taxon>
        <taxon>Helicobacteraceae</taxon>
        <taxon>Helicobacter</taxon>
    </lineage>
</organism>
<dbReference type="CDD" id="cd05782">
    <property type="entry name" value="DNA_polB_like1_exo"/>
    <property type="match status" value="1"/>
</dbReference>
<dbReference type="InterPro" id="IPR012337">
    <property type="entry name" value="RNaseH-like_sf"/>
</dbReference>
<dbReference type="SUPFAM" id="SSF53098">
    <property type="entry name" value="Ribonuclease H-like"/>
    <property type="match status" value="1"/>
</dbReference>
<dbReference type="KEGG" id="hcm:HCD_05175"/>
<dbReference type="Pfam" id="PF10108">
    <property type="entry name" value="DNA_pol_B_exo2"/>
    <property type="match status" value="1"/>
</dbReference>
<accession>I0ESW8</accession>
<dbReference type="InterPro" id="IPR036397">
    <property type="entry name" value="RNaseH_sf"/>
</dbReference>
<dbReference type="GO" id="GO:0003676">
    <property type="term" value="F:nucleic acid binding"/>
    <property type="evidence" value="ECO:0007669"/>
    <property type="project" value="InterPro"/>
</dbReference>
<dbReference type="OrthoDB" id="13288at2"/>
<evidence type="ECO:0000313" key="3">
    <source>
        <dbReference type="Proteomes" id="UP000005013"/>
    </source>
</evidence>
<dbReference type="RefSeq" id="WP_014659527.1">
    <property type="nucleotide sequence ID" value="NC_017735.1"/>
</dbReference>
<dbReference type="HOGENOM" id="CLU_069554_0_0_7"/>
<dbReference type="eggNOG" id="COG3298">
    <property type="taxonomic scope" value="Bacteria"/>
</dbReference>
<dbReference type="EMBL" id="CP003481">
    <property type="protein sequence ID" value="AFI06037.1"/>
    <property type="molecule type" value="Genomic_DNA"/>
</dbReference>
<protein>
    <recommendedName>
        <fullName evidence="1">Predicted 3'-5' exonuclease PolB-like domain-containing protein</fullName>
    </recommendedName>
</protein>